<keyword evidence="1" id="KW-0812">Transmembrane</keyword>
<dbReference type="EMBL" id="BSPV01000003">
    <property type="protein sequence ID" value="GLT13441.1"/>
    <property type="molecule type" value="Genomic_DNA"/>
</dbReference>
<evidence type="ECO:0000313" key="3">
    <source>
        <dbReference type="Proteomes" id="UP001157156"/>
    </source>
</evidence>
<gene>
    <name evidence="2" type="ORF">GCM10007931_04150</name>
</gene>
<comment type="caution">
    <text evidence="2">The sequence shown here is derived from an EMBL/GenBank/DDBJ whole genome shotgun (WGS) entry which is preliminary data.</text>
</comment>
<evidence type="ECO:0000313" key="2">
    <source>
        <dbReference type="EMBL" id="GLT13441.1"/>
    </source>
</evidence>
<keyword evidence="1" id="KW-0472">Membrane</keyword>
<organism evidence="2 3">
    <name type="scientific">Vibrio algivorus</name>
    <dbReference type="NCBI Taxonomy" id="1667024"/>
    <lineage>
        <taxon>Bacteria</taxon>
        <taxon>Pseudomonadati</taxon>
        <taxon>Pseudomonadota</taxon>
        <taxon>Gammaproteobacteria</taxon>
        <taxon>Vibrionales</taxon>
        <taxon>Vibrionaceae</taxon>
        <taxon>Vibrio</taxon>
    </lineage>
</organism>
<evidence type="ECO:0000256" key="1">
    <source>
        <dbReference type="SAM" id="Phobius"/>
    </source>
</evidence>
<proteinExistence type="predicted"/>
<evidence type="ECO:0008006" key="4">
    <source>
        <dbReference type="Google" id="ProtNLM"/>
    </source>
</evidence>
<dbReference type="RefSeq" id="WP_244943752.1">
    <property type="nucleotide sequence ID" value="NZ_BSPV01000003.1"/>
</dbReference>
<dbReference type="Proteomes" id="UP001157156">
    <property type="component" value="Unassembled WGS sequence"/>
</dbReference>
<feature type="transmembrane region" description="Helical" evidence="1">
    <location>
        <begin position="12"/>
        <end position="31"/>
    </location>
</feature>
<sequence>MRLTKYKFLKYILLIGFFSFSVLGYLAWHSYRSLTFMDQSLNWFWLDNQLISLDNTAIQSARENHSKQLIYRQVYTHDQFVVFLNTTNNGYFLFTFVKKIPCNSSSPYQALLSINGKNSETVTFTCNSSDTAVYRVARKKFEQMQLTNRDLYFNLDLNKWDFNALKKDDYIQHNYRFFQKHSTKTVYPWNRD</sequence>
<keyword evidence="3" id="KW-1185">Reference proteome</keyword>
<keyword evidence="1" id="KW-1133">Transmembrane helix</keyword>
<name>A0ABQ6EKZ2_9VIBR</name>
<reference evidence="3" key="1">
    <citation type="journal article" date="2019" name="Int. J. Syst. Evol. Microbiol.">
        <title>The Global Catalogue of Microorganisms (GCM) 10K type strain sequencing project: providing services to taxonomists for standard genome sequencing and annotation.</title>
        <authorList>
            <consortium name="The Broad Institute Genomics Platform"/>
            <consortium name="The Broad Institute Genome Sequencing Center for Infectious Disease"/>
            <person name="Wu L."/>
            <person name="Ma J."/>
        </authorList>
    </citation>
    <scope>NUCLEOTIDE SEQUENCE [LARGE SCALE GENOMIC DNA]</scope>
    <source>
        <strain evidence="3">NBRC 111146</strain>
    </source>
</reference>
<accession>A0ABQ6EKZ2</accession>
<protein>
    <recommendedName>
        <fullName evidence="4">Threonine transporter RhtB</fullName>
    </recommendedName>
</protein>